<dbReference type="Proteomes" id="UP000641386">
    <property type="component" value="Unassembled WGS sequence"/>
</dbReference>
<evidence type="ECO:0000256" key="1">
    <source>
        <dbReference type="SAM" id="MobiDB-lite"/>
    </source>
</evidence>
<organism evidence="2 3">
    <name type="scientific">Streptomyces spiralis</name>
    <dbReference type="NCBI Taxonomy" id="66376"/>
    <lineage>
        <taxon>Bacteria</taxon>
        <taxon>Bacillati</taxon>
        <taxon>Actinomycetota</taxon>
        <taxon>Actinomycetes</taxon>
        <taxon>Kitasatosporales</taxon>
        <taxon>Streptomycetaceae</taxon>
        <taxon>Streptomyces</taxon>
    </lineage>
</organism>
<evidence type="ECO:0000313" key="2">
    <source>
        <dbReference type="EMBL" id="GHF08743.1"/>
    </source>
</evidence>
<sequence>MVLSGASPYHRRSHTSVTNYADPLGPRGPDLHLRTRPGLKWTPKDGLYNLCQVGPQQRARQRSSEGRIRAGGPRAQPRNCRADLSILHKTVG</sequence>
<keyword evidence="3" id="KW-1185">Reference proteome</keyword>
<gene>
    <name evidence="2" type="ORF">GCM10014715_75750</name>
</gene>
<feature type="region of interest" description="Disordered" evidence="1">
    <location>
        <begin position="1"/>
        <end position="38"/>
    </location>
</feature>
<feature type="region of interest" description="Disordered" evidence="1">
    <location>
        <begin position="55"/>
        <end position="92"/>
    </location>
</feature>
<dbReference type="AlphaFoldDB" id="A0A919AIJ0"/>
<proteinExistence type="predicted"/>
<reference evidence="2" key="2">
    <citation type="submission" date="2020-09" db="EMBL/GenBank/DDBJ databases">
        <authorList>
            <person name="Sun Q."/>
            <person name="Ohkuma M."/>
        </authorList>
    </citation>
    <scope>NUCLEOTIDE SEQUENCE</scope>
    <source>
        <strain evidence="2">JCM 3302</strain>
    </source>
</reference>
<evidence type="ECO:0000313" key="3">
    <source>
        <dbReference type="Proteomes" id="UP000641386"/>
    </source>
</evidence>
<protein>
    <submittedName>
        <fullName evidence="2">Uncharacterized protein</fullName>
    </submittedName>
</protein>
<dbReference type="EMBL" id="BNBC01000054">
    <property type="protein sequence ID" value="GHF08743.1"/>
    <property type="molecule type" value="Genomic_DNA"/>
</dbReference>
<name>A0A919AIJ0_9ACTN</name>
<reference evidence="2" key="1">
    <citation type="journal article" date="2014" name="Int. J. Syst. Evol. Microbiol.">
        <title>Complete genome sequence of Corynebacterium casei LMG S-19264T (=DSM 44701T), isolated from a smear-ripened cheese.</title>
        <authorList>
            <consortium name="US DOE Joint Genome Institute (JGI-PGF)"/>
            <person name="Walter F."/>
            <person name="Albersmeier A."/>
            <person name="Kalinowski J."/>
            <person name="Ruckert C."/>
        </authorList>
    </citation>
    <scope>NUCLEOTIDE SEQUENCE</scope>
    <source>
        <strain evidence="2">JCM 3302</strain>
    </source>
</reference>
<accession>A0A919AIJ0</accession>
<comment type="caution">
    <text evidence="2">The sequence shown here is derived from an EMBL/GenBank/DDBJ whole genome shotgun (WGS) entry which is preliminary data.</text>
</comment>